<dbReference type="GO" id="GO:0071244">
    <property type="term" value="P:cellular response to carbon dioxide"/>
    <property type="evidence" value="ECO:0007669"/>
    <property type="project" value="TreeGrafter"/>
</dbReference>
<dbReference type="InterPro" id="IPR001765">
    <property type="entry name" value="Carbonic_anhydrase"/>
</dbReference>
<dbReference type="Pfam" id="PF00484">
    <property type="entry name" value="Pro_CA"/>
    <property type="match status" value="1"/>
</dbReference>
<dbReference type="AlphaFoldDB" id="A0A167X935"/>
<dbReference type="InterPro" id="IPR036874">
    <property type="entry name" value="Carbonic_anhydrase_sf"/>
</dbReference>
<proteinExistence type="inferred from homology"/>
<feature type="compositionally biased region" description="Basic residues" evidence="9">
    <location>
        <begin position="122"/>
        <end position="136"/>
    </location>
</feature>
<keyword evidence="3 7" id="KW-0479">Metal-binding</keyword>
<dbReference type="OrthoDB" id="10248475at2759"/>
<dbReference type="GO" id="GO:0008270">
    <property type="term" value="F:zinc ion binding"/>
    <property type="evidence" value="ECO:0007669"/>
    <property type="project" value="UniProtKB-UniRule"/>
</dbReference>
<dbReference type="EMBL" id="KV417767">
    <property type="protein sequence ID" value="KZP06959.1"/>
    <property type="molecule type" value="Genomic_DNA"/>
</dbReference>
<protein>
    <recommendedName>
        <fullName evidence="2 8">Carbonic anhydrase</fullName>
        <ecNumber evidence="2 8">4.2.1.1</ecNumber>
    </recommendedName>
    <alternativeName>
        <fullName evidence="8">Carbonate dehydratase</fullName>
    </alternativeName>
</protein>
<gene>
    <name evidence="10" type="ORF">FIBSPDRAFT_999279</name>
</gene>
<organism evidence="10 11">
    <name type="scientific">Athelia psychrophila</name>
    <dbReference type="NCBI Taxonomy" id="1759441"/>
    <lineage>
        <taxon>Eukaryota</taxon>
        <taxon>Fungi</taxon>
        <taxon>Dikarya</taxon>
        <taxon>Basidiomycota</taxon>
        <taxon>Agaricomycotina</taxon>
        <taxon>Agaricomycetes</taxon>
        <taxon>Agaricomycetidae</taxon>
        <taxon>Atheliales</taxon>
        <taxon>Atheliaceae</taxon>
        <taxon>Athelia</taxon>
    </lineage>
</organism>
<name>A0A167X935_9AGAM</name>
<dbReference type="SMART" id="SM00947">
    <property type="entry name" value="Pro_CA"/>
    <property type="match status" value="1"/>
</dbReference>
<dbReference type="SUPFAM" id="SSF53056">
    <property type="entry name" value="beta-carbonic anhydrase, cab"/>
    <property type="match status" value="1"/>
</dbReference>
<dbReference type="GO" id="GO:0004089">
    <property type="term" value="F:carbonate dehydratase activity"/>
    <property type="evidence" value="ECO:0007669"/>
    <property type="project" value="UniProtKB-UniRule"/>
</dbReference>
<evidence type="ECO:0000256" key="9">
    <source>
        <dbReference type="SAM" id="MobiDB-lite"/>
    </source>
</evidence>
<comment type="function">
    <text evidence="8">Reversible hydration of carbon dioxide.</text>
</comment>
<comment type="cofactor">
    <cofactor evidence="7">
        <name>Zn(2+)</name>
        <dbReference type="ChEBI" id="CHEBI:29105"/>
    </cofactor>
    <text evidence="7">Binds 1 zinc ion per subunit.</text>
</comment>
<evidence type="ECO:0000313" key="10">
    <source>
        <dbReference type="EMBL" id="KZP06959.1"/>
    </source>
</evidence>
<feature type="binding site" evidence="7">
    <location>
        <position position="58"/>
    </location>
    <ligand>
        <name>Zn(2+)</name>
        <dbReference type="ChEBI" id="CHEBI:29105"/>
    </ligand>
</feature>
<dbReference type="PANTHER" id="PTHR11002">
    <property type="entry name" value="CARBONIC ANHYDRASE"/>
    <property type="match status" value="1"/>
</dbReference>
<keyword evidence="11" id="KW-1185">Reference proteome</keyword>
<evidence type="ECO:0000256" key="7">
    <source>
        <dbReference type="PIRSR" id="PIRSR601765-1"/>
    </source>
</evidence>
<dbReference type="STRING" id="436010.A0A167X935"/>
<keyword evidence="4 7" id="KW-0862">Zinc</keyword>
<feature type="region of interest" description="Disordered" evidence="9">
    <location>
        <begin position="77"/>
        <end position="99"/>
    </location>
</feature>
<evidence type="ECO:0000256" key="5">
    <source>
        <dbReference type="ARBA" id="ARBA00023239"/>
    </source>
</evidence>
<feature type="non-terminal residue" evidence="10">
    <location>
        <position position="1"/>
    </location>
</feature>
<dbReference type="EC" id="4.2.1.1" evidence="2 8"/>
<evidence type="ECO:0000256" key="8">
    <source>
        <dbReference type="RuleBase" id="RU003956"/>
    </source>
</evidence>
<evidence type="ECO:0000256" key="2">
    <source>
        <dbReference type="ARBA" id="ARBA00012925"/>
    </source>
</evidence>
<feature type="binding site" evidence="7">
    <location>
        <position position="61"/>
    </location>
    <ligand>
        <name>Zn(2+)</name>
        <dbReference type="ChEBI" id="CHEBI:29105"/>
    </ligand>
</feature>
<evidence type="ECO:0000313" key="11">
    <source>
        <dbReference type="Proteomes" id="UP000076532"/>
    </source>
</evidence>
<keyword evidence="5 8" id="KW-0456">Lyase</keyword>
<dbReference type="Proteomes" id="UP000076532">
    <property type="component" value="Unassembled WGS sequence"/>
</dbReference>
<reference evidence="10 11" key="1">
    <citation type="journal article" date="2016" name="Mol. Biol. Evol.">
        <title>Comparative Genomics of Early-Diverging Mushroom-Forming Fungi Provides Insights into the Origins of Lignocellulose Decay Capabilities.</title>
        <authorList>
            <person name="Nagy L.G."/>
            <person name="Riley R."/>
            <person name="Tritt A."/>
            <person name="Adam C."/>
            <person name="Daum C."/>
            <person name="Floudas D."/>
            <person name="Sun H."/>
            <person name="Yadav J.S."/>
            <person name="Pangilinan J."/>
            <person name="Larsson K.H."/>
            <person name="Matsuura K."/>
            <person name="Barry K."/>
            <person name="Labutti K."/>
            <person name="Kuo R."/>
            <person name="Ohm R.A."/>
            <person name="Bhattacharya S.S."/>
            <person name="Shirouzu T."/>
            <person name="Yoshinaga Y."/>
            <person name="Martin F.M."/>
            <person name="Grigoriev I.V."/>
            <person name="Hibbett D.S."/>
        </authorList>
    </citation>
    <scope>NUCLEOTIDE SEQUENCE [LARGE SCALE GENOMIC DNA]</scope>
    <source>
        <strain evidence="10 11">CBS 109695</strain>
    </source>
</reference>
<comment type="catalytic activity">
    <reaction evidence="6 8">
        <text>hydrogencarbonate + H(+) = CO2 + H2O</text>
        <dbReference type="Rhea" id="RHEA:10748"/>
        <dbReference type="ChEBI" id="CHEBI:15377"/>
        <dbReference type="ChEBI" id="CHEBI:15378"/>
        <dbReference type="ChEBI" id="CHEBI:16526"/>
        <dbReference type="ChEBI" id="CHEBI:17544"/>
        <dbReference type="EC" id="4.2.1.1"/>
    </reaction>
</comment>
<dbReference type="Gene3D" id="3.40.1050.10">
    <property type="entry name" value="Carbonic anhydrase"/>
    <property type="match status" value="1"/>
</dbReference>
<evidence type="ECO:0000256" key="6">
    <source>
        <dbReference type="ARBA" id="ARBA00048348"/>
    </source>
</evidence>
<dbReference type="PANTHER" id="PTHR11002:SF76">
    <property type="entry name" value="CARBONIC ANHYDRASE"/>
    <property type="match status" value="1"/>
</dbReference>
<evidence type="ECO:0000256" key="1">
    <source>
        <dbReference type="ARBA" id="ARBA00006217"/>
    </source>
</evidence>
<feature type="region of interest" description="Disordered" evidence="9">
    <location>
        <begin position="122"/>
        <end position="143"/>
    </location>
</feature>
<sequence>VLWIGSRVPESLVTACKPGNIFVHRNIANQFHLDDDSAQSVLSYAITALGVQHVLVVHTHCGGAAACMFAARTPSTSRSPTLRPAAGPLRSCQSPHVSSRRPRMCRSMRLWRRTYAARSRTCPRPRRCKTRGRAGRRCGDTRTGVQDRGWDARGFGDVGGT</sequence>
<dbReference type="GO" id="GO:0034599">
    <property type="term" value="P:cellular response to oxidative stress"/>
    <property type="evidence" value="ECO:0007669"/>
    <property type="project" value="TreeGrafter"/>
</dbReference>
<evidence type="ECO:0000256" key="3">
    <source>
        <dbReference type="ARBA" id="ARBA00022723"/>
    </source>
</evidence>
<accession>A0A167X935</accession>
<comment type="similarity">
    <text evidence="1 8">Belongs to the beta-class carbonic anhydrase family.</text>
</comment>
<evidence type="ECO:0000256" key="4">
    <source>
        <dbReference type="ARBA" id="ARBA00022833"/>
    </source>
</evidence>